<keyword evidence="5" id="KW-0539">Nucleus</keyword>
<dbReference type="GO" id="GO:0051382">
    <property type="term" value="P:kinetochore assembly"/>
    <property type="evidence" value="ECO:0007669"/>
    <property type="project" value="TreeGrafter"/>
</dbReference>
<keyword evidence="6" id="KW-0137">Centromere</keyword>
<comment type="similarity">
    <text evidence="7">Belongs to the CENP-W/WIP1 family.</text>
</comment>
<dbReference type="GO" id="GO:0000278">
    <property type="term" value="P:mitotic cell cycle"/>
    <property type="evidence" value="ECO:0007669"/>
    <property type="project" value="TreeGrafter"/>
</dbReference>
<comment type="subcellular location">
    <subcellularLocation>
        <location evidence="2">Chromosome</location>
        <location evidence="2">Centromere</location>
        <location evidence="2">Kinetochore</location>
    </subcellularLocation>
    <subcellularLocation>
        <location evidence="1">Nucleus</location>
    </subcellularLocation>
</comment>
<dbReference type="EMBL" id="FJVC01000214">
    <property type="protein sequence ID" value="CZT45552.1"/>
    <property type="molecule type" value="Genomic_DNA"/>
</dbReference>
<gene>
    <name evidence="8" type="ORF">RSE6_05869</name>
</gene>
<evidence type="ECO:0000313" key="9">
    <source>
        <dbReference type="Proteomes" id="UP000177625"/>
    </source>
</evidence>
<proteinExistence type="inferred from homology"/>
<dbReference type="PANTHER" id="PTHR34832:SF1">
    <property type="entry name" value="CENTROMERE PROTEIN W"/>
    <property type="match status" value="1"/>
</dbReference>
<dbReference type="Gene3D" id="1.10.20.10">
    <property type="entry name" value="Histone, subunit A"/>
    <property type="match status" value="2"/>
</dbReference>
<name>A0A1E1M8X2_RHYSE</name>
<accession>A0A1E1M8X2</accession>
<dbReference type="CDD" id="cd13732">
    <property type="entry name" value="HFD_CENP-W"/>
    <property type="match status" value="1"/>
</dbReference>
<evidence type="ECO:0000256" key="7">
    <source>
        <dbReference type="ARBA" id="ARBA00038432"/>
    </source>
</evidence>
<keyword evidence="3" id="KW-0158">Chromosome</keyword>
<evidence type="ECO:0008006" key="10">
    <source>
        <dbReference type="Google" id="ProtNLM"/>
    </source>
</evidence>
<evidence type="ECO:0000256" key="1">
    <source>
        <dbReference type="ARBA" id="ARBA00004123"/>
    </source>
</evidence>
<dbReference type="Proteomes" id="UP000177625">
    <property type="component" value="Unassembled WGS sequence"/>
</dbReference>
<dbReference type="GO" id="GO:0046982">
    <property type="term" value="F:protein heterodimerization activity"/>
    <property type="evidence" value="ECO:0007669"/>
    <property type="project" value="InterPro"/>
</dbReference>
<evidence type="ECO:0000256" key="5">
    <source>
        <dbReference type="ARBA" id="ARBA00023242"/>
    </source>
</evidence>
<keyword evidence="9" id="KW-1185">Reference proteome</keyword>
<protein>
    <recommendedName>
        <fullName evidence="10">Transcription factor CBF/NF-Y/archaeal histone domain-containing protein</fullName>
    </recommendedName>
</protein>
<reference evidence="9" key="1">
    <citation type="submission" date="2016-03" db="EMBL/GenBank/DDBJ databases">
        <authorList>
            <person name="Guldener U."/>
        </authorList>
    </citation>
    <scope>NUCLEOTIDE SEQUENCE [LARGE SCALE GENOMIC DNA]</scope>
</reference>
<dbReference type="PANTHER" id="PTHR34832">
    <property type="entry name" value="CENTROMERE PROTEIN W"/>
    <property type="match status" value="1"/>
</dbReference>
<evidence type="ECO:0000313" key="8">
    <source>
        <dbReference type="EMBL" id="CZT45552.1"/>
    </source>
</evidence>
<sequence>MAATQKLYPRATVKKIVKAHSKRNVSKNVDVLIFLDYALFLQTYAIPSHHFALAIDSTKSRADELTSMFRLMKEATINAKQAGERGISARSVKKVTENSLSRFKG</sequence>
<keyword evidence="4" id="KW-0995">Kinetochore</keyword>
<dbReference type="InterPro" id="IPR009072">
    <property type="entry name" value="Histone-fold"/>
</dbReference>
<evidence type="ECO:0000256" key="4">
    <source>
        <dbReference type="ARBA" id="ARBA00022838"/>
    </source>
</evidence>
<dbReference type="GO" id="GO:0005654">
    <property type="term" value="C:nucleoplasm"/>
    <property type="evidence" value="ECO:0007669"/>
    <property type="project" value="TreeGrafter"/>
</dbReference>
<dbReference type="AlphaFoldDB" id="A0A1E1M8X2"/>
<evidence type="ECO:0000256" key="6">
    <source>
        <dbReference type="ARBA" id="ARBA00023328"/>
    </source>
</evidence>
<evidence type="ECO:0000256" key="3">
    <source>
        <dbReference type="ARBA" id="ARBA00022454"/>
    </source>
</evidence>
<organism evidence="8 9">
    <name type="scientific">Rhynchosporium secalis</name>
    <name type="common">Barley scald fungus</name>
    <dbReference type="NCBI Taxonomy" id="38038"/>
    <lineage>
        <taxon>Eukaryota</taxon>
        <taxon>Fungi</taxon>
        <taxon>Dikarya</taxon>
        <taxon>Ascomycota</taxon>
        <taxon>Pezizomycotina</taxon>
        <taxon>Leotiomycetes</taxon>
        <taxon>Helotiales</taxon>
        <taxon>Ploettnerulaceae</taxon>
        <taxon>Rhynchosporium</taxon>
    </lineage>
</organism>
<dbReference type="GO" id="GO:0007059">
    <property type="term" value="P:chromosome segregation"/>
    <property type="evidence" value="ECO:0007669"/>
    <property type="project" value="TreeGrafter"/>
</dbReference>
<dbReference type="InterPro" id="IPR052484">
    <property type="entry name" value="CENP-W/WIP1"/>
</dbReference>
<dbReference type="GO" id="GO:0000776">
    <property type="term" value="C:kinetochore"/>
    <property type="evidence" value="ECO:0007669"/>
    <property type="project" value="UniProtKB-KW"/>
</dbReference>
<evidence type="ECO:0000256" key="2">
    <source>
        <dbReference type="ARBA" id="ARBA00004629"/>
    </source>
</evidence>